<evidence type="ECO:0008006" key="3">
    <source>
        <dbReference type="Google" id="ProtNLM"/>
    </source>
</evidence>
<comment type="caution">
    <text evidence="1">The sequence shown here is derived from an EMBL/GenBank/DDBJ whole genome shotgun (WGS) entry which is preliminary data.</text>
</comment>
<dbReference type="AlphaFoldDB" id="A0A162KEP0"/>
<gene>
    <name evidence="1" type="ORF">AUP44_10605</name>
</gene>
<evidence type="ECO:0000313" key="2">
    <source>
        <dbReference type="Proteomes" id="UP000075787"/>
    </source>
</evidence>
<sequence length="174" mass="20070">MSYIVEATLDGLDQRLMPVLDLWQRAVEAGRPLRRRDLDPLAFHHLLATSYLVDVVHHAPAASHDAGPRRRCRYRYRLIGSRIVERLGRDRTGWWLDEVYPPETFRMVVESFDEVVRRRAPVRSRGDTGFAGSRAHYLFDALELPLVGDGMDDPDRITAIFGVLCLTLWSELER</sequence>
<reference evidence="1 2" key="1">
    <citation type="submission" date="2015-12" db="EMBL/GenBank/DDBJ databases">
        <title>Genome sequence of Tistrella mobilis MCCC 1A02139.</title>
        <authorList>
            <person name="Lu L."/>
            <person name="Lai Q."/>
            <person name="Shao Z."/>
            <person name="Qian P."/>
        </authorList>
    </citation>
    <scope>NUCLEOTIDE SEQUENCE [LARGE SCALE GENOMIC DNA]</scope>
    <source>
        <strain evidence="1 2">MCCC 1A02139</strain>
    </source>
</reference>
<evidence type="ECO:0000313" key="1">
    <source>
        <dbReference type="EMBL" id="KYO51085.1"/>
    </source>
</evidence>
<dbReference type="GeneID" id="97240768"/>
<dbReference type="RefSeq" id="WP_062767117.1">
    <property type="nucleotide sequence ID" value="NZ_CP121027.1"/>
</dbReference>
<proteinExistence type="predicted"/>
<dbReference type="EMBL" id="LPZR01000183">
    <property type="protein sequence ID" value="KYO51085.1"/>
    <property type="molecule type" value="Genomic_DNA"/>
</dbReference>
<name>A0A162KEP0_9PROT</name>
<protein>
    <recommendedName>
        <fullName evidence="3">PAS domain-containing protein</fullName>
    </recommendedName>
</protein>
<dbReference type="Proteomes" id="UP000075787">
    <property type="component" value="Unassembled WGS sequence"/>
</dbReference>
<organism evidence="1 2">
    <name type="scientific">Tistrella mobilis</name>
    <dbReference type="NCBI Taxonomy" id="171437"/>
    <lineage>
        <taxon>Bacteria</taxon>
        <taxon>Pseudomonadati</taxon>
        <taxon>Pseudomonadota</taxon>
        <taxon>Alphaproteobacteria</taxon>
        <taxon>Geminicoccales</taxon>
        <taxon>Geminicoccaceae</taxon>
        <taxon>Tistrella</taxon>
    </lineage>
</organism>
<accession>A0A162KEP0</accession>
<dbReference type="OrthoDB" id="8449511at2"/>